<comment type="caution">
    <text evidence="19">The sequence shown here is derived from an EMBL/GenBank/DDBJ whole genome shotgun (WGS) entry which is preliminary data.</text>
</comment>
<feature type="region of interest" description="Disordered" evidence="17">
    <location>
        <begin position="412"/>
        <end position="431"/>
    </location>
</feature>
<dbReference type="InterPro" id="IPR057670">
    <property type="entry name" value="SH3_retrovirus"/>
</dbReference>
<dbReference type="InterPro" id="IPR012337">
    <property type="entry name" value="RNaseH-like_sf"/>
</dbReference>
<keyword evidence="13" id="KW-0239">DNA-directed DNA polymerase</keyword>
<keyword evidence="12" id="KW-0695">RNA-directed DNA polymerase</keyword>
<dbReference type="GO" id="GO:0006508">
    <property type="term" value="P:proteolysis"/>
    <property type="evidence" value="ECO:0007669"/>
    <property type="project" value="UniProtKB-KW"/>
</dbReference>
<keyword evidence="8" id="KW-0378">Hydrolase</keyword>
<dbReference type="PANTHER" id="PTHR42648">
    <property type="entry name" value="TRANSPOSASE, PUTATIVE-RELATED"/>
    <property type="match status" value="1"/>
</dbReference>
<sequence>MKRGIIKCASKSAVLQVEGIGIIRGEISNNVNLNLKDVLYVPNLNGQLLSVQKVEVAGFCVTFKKEEVFLEKENKCLLFGHRKNCGQYISDFIPHCEIALKSDIDDLWHRRCGHSYNQSLKQLGLLTISSFCEVCTRAKQCATPVGKGPRRRETVPMVMIHTDICGPIVPKTFAGEQYFMTLIDDYSRFTEVRLLKRKSDAASELKNFCQLNPSVKKIRCDNGKEYVDGDFLKFANEAGIKIDPSPPYTPCLNGVAERANRSLLEKGRAMIFESNLPKNFWGFAVLTSAYINNRMPNTSIDCHTPYYLKYNTHADVKNLRVFGCDAYTLIPNSQRKKLDDKCKKMIFIGYSSMGYRLLDPTTKRIIISKNVKFNEEKKSSNDFNYVSPNIDGSELDAENQSEESETDIFVPSTELSEDTSEGTVRKSSREKKHPIRFPESKIYQAMLSQEETLKFDDISTLPHSEQQNWKAALDEEMESMKENDVWDLEELPMDRKAISCRWVLRKKRDGGSDVQEINVIVDMLSKEFKMSKSEKASEFLGIRIEFASDNLFLDQESYILRLLKKYKMLDCNPCSIPIETKATSATFEKGNHFNGPYRELVGSLLYLAYVSRPDILFAVNCLSQLQEHPTDAAWCALKKILRYLKGTAKMKINYKKCNLYDSDLSLYVDADCGSNLNDRKSVSGYLIMFCNNPILWCVNKQKCIALSSTEAEIIALSKGVQDLLWIKGIASEIVCVKNLIVYEDNQSCIKCIANENNFGRMKHIDIKLKFIRDNVSRNKIKIEYISTGNQIADMLTKALPKTKFCELLKLCNFKI</sequence>
<feature type="compositionally biased region" description="Acidic residues" evidence="17">
    <location>
        <begin position="393"/>
        <end position="406"/>
    </location>
</feature>
<dbReference type="InterPro" id="IPR039537">
    <property type="entry name" value="Retrotran_Ty1/copia-like"/>
</dbReference>
<dbReference type="GO" id="GO:0006310">
    <property type="term" value="P:DNA recombination"/>
    <property type="evidence" value="ECO:0007669"/>
    <property type="project" value="UniProtKB-KW"/>
</dbReference>
<dbReference type="OrthoDB" id="413361at2759"/>
<dbReference type="GO" id="GO:0008233">
    <property type="term" value="F:peptidase activity"/>
    <property type="evidence" value="ECO:0007669"/>
    <property type="project" value="UniProtKB-KW"/>
</dbReference>
<evidence type="ECO:0000256" key="7">
    <source>
        <dbReference type="ARBA" id="ARBA00022759"/>
    </source>
</evidence>
<keyword evidence="3" id="KW-0645">Protease</keyword>
<evidence type="ECO:0000259" key="18">
    <source>
        <dbReference type="PROSITE" id="PS50994"/>
    </source>
</evidence>
<evidence type="ECO:0000313" key="20">
    <source>
        <dbReference type="Proteomes" id="UP000499080"/>
    </source>
</evidence>
<dbReference type="Pfam" id="PF22936">
    <property type="entry name" value="Pol_BBD"/>
    <property type="match status" value="1"/>
</dbReference>
<evidence type="ECO:0000256" key="17">
    <source>
        <dbReference type="SAM" id="MobiDB-lite"/>
    </source>
</evidence>
<evidence type="ECO:0000256" key="14">
    <source>
        <dbReference type="ARBA" id="ARBA00023113"/>
    </source>
</evidence>
<dbReference type="Pfam" id="PF25597">
    <property type="entry name" value="SH3_retrovirus"/>
    <property type="match status" value="1"/>
</dbReference>
<protein>
    <submittedName>
        <fullName evidence="19">Retrovirus-related Pol polyprotein from transposon TNT 1-94</fullName>
    </submittedName>
</protein>
<evidence type="ECO:0000256" key="1">
    <source>
        <dbReference type="ARBA" id="ARBA00002180"/>
    </source>
</evidence>
<name>A0A4Y2BQE0_ARAVE</name>
<dbReference type="PROSITE" id="PS50994">
    <property type="entry name" value="INTEGRASE"/>
    <property type="match status" value="1"/>
</dbReference>
<keyword evidence="20" id="KW-1185">Reference proteome</keyword>
<evidence type="ECO:0000256" key="2">
    <source>
        <dbReference type="ARBA" id="ARBA00022612"/>
    </source>
</evidence>
<dbReference type="AlphaFoldDB" id="A0A4Y2BQE0"/>
<dbReference type="GO" id="GO:0003887">
    <property type="term" value="F:DNA-directed DNA polymerase activity"/>
    <property type="evidence" value="ECO:0007669"/>
    <property type="project" value="UniProtKB-KW"/>
</dbReference>
<evidence type="ECO:0000256" key="4">
    <source>
        <dbReference type="ARBA" id="ARBA00022722"/>
    </source>
</evidence>
<reference evidence="19 20" key="1">
    <citation type="journal article" date="2019" name="Sci. Rep.">
        <title>Orb-weaving spider Araneus ventricosus genome elucidates the spidroin gene catalogue.</title>
        <authorList>
            <person name="Kono N."/>
            <person name="Nakamura H."/>
            <person name="Ohtoshi R."/>
            <person name="Moran D.A.P."/>
            <person name="Shinohara A."/>
            <person name="Yoshida Y."/>
            <person name="Fujiwara M."/>
            <person name="Mori M."/>
            <person name="Tomita M."/>
            <person name="Arakawa K."/>
        </authorList>
    </citation>
    <scope>NUCLEOTIDE SEQUENCE [LARGE SCALE GENOMIC DNA]</scope>
</reference>
<keyword evidence="5" id="KW-0479">Metal-binding</keyword>
<keyword evidence="16" id="KW-0511">Multifunctional enzyme</keyword>
<keyword evidence="9" id="KW-0067">ATP-binding</keyword>
<keyword evidence="11" id="KW-0229">DNA integration</keyword>
<evidence type="ECO:0000256" key="11">
    <source>
        <dbReference type="ARBA" id="ARBA00022908"/>
    </source>
</evidence>
<dbReference type="Proteomes" id="UP000499080">
    <property type="component" value="Unassembled WGS sequence"/>
</dbReference>
<dbReference type="Gene3D" id="3.30.420.10">
    <property type="entry name" value="Ribonuclease H-like superfamily/Ribonuclease H"/>
    <property type="match status" value="2"/>
</dbReference>
<evidence type="ECO:0000256" key="5">
    <source>
        <dbReference type="ARBA" id="ARBA00022723"/>
    </source>
</evidence>
<gene>
    <name evidence="19" type="primary">POLX_556</name>
    <name evidence="19" type="ORF">AVEN_7395_1</name>
</gene>
<evidence type="ECO:0000256" key="3">
    <source>
        <dbReference type="ARBA" id="ARBA00022670"/>
    </source>
</evidence>
<evidence type="ECO:0000313" key="19">
    <source>
        <dbReference type="EMBL" id="GBL94431.1"/>
    </source>
</evidence>
<organism evidence="19 20">
    <name type="scientific">Araneus ventricosus</name>
    <name type="common">Orbweaver spider</name>
    <name type="synonym">Epeira ventricosa</name>
    <dbReference type="NCBI Taxonomy" id="182803"/>
    <lineage>
        <taxon>Eukaryota</taxon>
        <taxon>Metazoa</taxon>
        <taxon>Ecdysozoa</taxon>
        <taxon>Arthropoda</taxon>
        <taxon>Chelicerata</taxon>
        <taxon>Arachnida</taxon>
        <taxon>Araneae</taxon>
        <taxon>Araneomorphae</taxon>
        <taxon>Entelegynae</taxon>
        <taxon>Araneoidea</taxon>
        <taxon>Araneidae</taxon>
        <taxon>Araneus</taxon>
    </lineage>
</organism>
<evidence type="ECO:0000256" key="8">
    <source>
        <dbReference type="ARBA" id="ARBA00022801"/>
    </source>
</evidence>
<dbReference type="InterPro" id="IPR036397">
    <property type="entry name" value="RNaseH_sf"/>
</dbReference>
<dbReference type="SUPFAM" id="SSF53098">
    <property type="entry name" value="Ribonuclease H-like"/>
    <property type="match status" value="1"/>
</dbReference>
<dbReference type="GO" id="GO:0046872">
    <property type="term" value="F:metal ion binding"/>
    <property type="evidence" value="ECO:0007669"/>
    <property type="project" value="UniProtKB-KW"/>
</dbReference>
<keyword evidence="13" id="KW-0808">Transferase</keyword>
<dbReference type="GO" id="GO:0004519">
    <property type="term" value="F:endonuclease activity"/>
    <property type="evidence" value="ECO:0007669"/>
    <property type="project" value="UniProtKB-KW"/>
</dbReference>
<dbReference type="Pfam" id="PF00665">
    <property type="entry name" value="rve"/>
    <property type="match status" value="1"/>
</dbReference>
<dbReference type="CDD" id="cd09272">
    <property type="entry name" value="RNase_HI_RT_Ty1"/>
    <property type="match status" value="1"/>
</dbReference>
<dbReference type="PANTHER" id="PTHR42648:SF11">
    <property type="entry name" value="TRANSPOSON TY4-P GAG-POL POLYPROTEIN"/>
    <property type="match status" value="1"/>
</dbReference>
<keyword evidence="6" id="KW-0547">Nucleotide-binding</keyword>
<keyword evidence="15" id="KW-0233">DNA recombination</keyword>
<dbReference type="InterPro" id="IPR013103">
    <property type="entry name" value="RVT_2"/>
</dbReference>
<dbReference type="GO" id="GO:0003676">
    <property type="term" value="F:nucleic acid binding"/>
    <property type="evidence" value="ECO:0007669"/>
    <property type="project" value="InterPro"/>
</dbReference>
<keyword evidence="7" id="KW-0255">Endonuclease</keyword>
<keyword evidence="10" id="KW-0460">Magnesium</keyword>
<evidence type="ECO:0000256" key="12">
    <source>
        <dbReference type="ARBA" id="ARBA00022918"/>
    </source>
</evidence>
<evidence type="ECO:0000256" key="10">
    <source>
        <dbReference type="ARBA" id="ARBA00022842"/>
    </source>
</evidence>
<evidence type="ECO:0000256" key="13">
    <source>
        <dbReference type="ARBA" id="ARBA00022932"/>
    </source>
</evidence>
<dbReference type="GO" id="GO:0005524">
    <property type="term" value="F:ATP binding"/>
    <property type="evidence" value="ECO:0007669"/>
    <property type="project" value="UniProtKB-KW"/>
</dbReference>
<feature type="region of interest" description="Disordered" evidence="17">
    <location>
        <begin position="384"/>
        <end position="407"/>
    </location>
</feature>
<keyword evidence="2" id="KW-1188">Viral release from host cell</keyword>
<keyword evidence="14" id="KW-0917">Virion maturation</keyword>
<dbReference type="GO" id="GO:0003964">
    <property type="term" value="F:RNA-directed DNA polymerase activity"/>
    <property type="evidence" value="ECO:0007669"/>
    <property type="project" value="UniProtKB-KW"/>
</dbReference>
<dbReference type="Pfam" id="PF07727">
    <property type="entry name" value="RVT_2"/>
    <property type="match status" value="1"/>
</dbReference>
<keyword evidence="4" id="KW-0540">Nuclease</keyword>
<dbReference type="GO" id="GO:0015074">
    <property type="term" value="P:DNA integration"/>
    <property type="evidence" value="ECO:0007669"/>
    <property type="project" value="UniProtKB-KW"/>
</dbReference>
<dbReference type="InterPro" id="IPR054722">
    <property type="entry name" value="PolX-like_BBD"/>
</dbReference>
<evidence type="ECO:0000256" key="16">
    <source>
        <dbReference type="ARBA" id="ARBA00023268"/>
    </source>
</evidence>
<feature type="domain" description="Integrase catalytic" evidence="18">
    <location>
        <begin position="152"/>
        <end position="313"/>
    </location>
</feature>
<dbReference type="EMBL" id="BGPR01000102">
    <property type="protein sequence ID" value="GBL94431.1"/>
    <property type="molecule type" value="Genomic_DNA"/>
</dbReference>
<accession>A0A4Y2BQE0</accession>
<evidence type="ECO:0000256" key="15">
    <source>
        <dbReference type="ARBA" id="ARBA00023172"/>
    </source>
</evidence>
<comment type="function">
    <text evidence="1">The aspartyl protease (PR) mediates the proteolytic cleavages of the Gag and Gag-Pol polyproteins after assembly of the VLP.</text>
</comment>
<proteinExistence type="predicted"/>
<keyword evidence="13" id="KW-0548">Nucleotidyltransferase</keyword>
<evidence type="ECO:0000256" key="6">
    <source>
        <dbReference type="ARBA" id="ARBA00022741"/>
    </source>
</evidence>
<evidence type="ECO:0000256" key="9">
    <source>
        <dbReference type="ARBA" id="ARBA00022840"/>
    </source>
</evidence>
<dbReference type="InterPro" id="IPR001584">
    <property type="entry name" value="Integrase_cat-core"/>
</dbReference>